<dbReference type="SUPFAM" id="SSF52540">
    <property type="entry name" value="P-loop containing nucleoside triphosphate hydrolases"/>
    <property type="match status" value="1"/>
</dbReference>
<sequence length="600" mass="66170">MFSFRRKGSKKQAQGGPPYIRTSPSLPELSTQGVPWPEDLIDASEIPKIAVPPVPQHGYTKPAGGPISALYAAPPPSAFDNRRASTHARMRPSQRRKEPTTFNVMVVGARGLGKTSLLRLLLETAEVSPTAPPEQRIALEHFLRGAPRPTREIHTTRIEICESRFDRLLLSVTDTPGLDFGDELTLERQVSSIVKHMESQFAETLSEESKVVRKSKGDQHVHLCIYAIDPSRITPSAQRGSHLSEQTSVRSQSTISSSQAPVHSPVTSDSFSNGSDDDQADNLAMSRADIAVMRRLVKKTNILPVVARADCLTDESLAAIKKVVKRDIEAAGLDLGVFNPVVPADRAETPRAPRANGKDNAQEGETHDDGATQRSQDEETSEPEEERGSRPVIKLRASRSRFRMPWTRSRSRSRLEEAEPGDEPTSVDAMDSESVASVRFSARRVAQAQLGELIPFAFIAPEPSRRRLPPSLVPPLPEDHQSIHTDAGAAPSEDMHTSESAVSSPVSVSKHAPLLAGPPADLRGVFVRKYRWGTIDVLSPEHCDFAALRTAVLSTHMKMLKIRTKEVLYERYRTEKLLSRRATKSISADQQRQMFDELGF</sequence>
<dbReference type="GO" id="GO:0005525">
    <property type="term" value="F:GTP binding"/>
    <property type="evidence" value="ECO:0007669"/>
    <property type="project" value="UniProtKB-KW"/>
</dbReference>
<dbReference type="PROSITE" id="PS51719">
    <property type="entry name" value="G_SEPTIN"/>
    <property type="match status" value="1"/>
</dbReference>
<dbReference type="EMBL" id="KN840523">
    <property type="protein sequence ID" value="KIP06208.1"/>
    <property type="molecule type" value="Genomic_DNA"/>
</dbReference>
<dbReference type="InterPro" id="IPR030379">
    <property type="entry name" value="G_SEPTIN_dom"/>
</dbReference>
<dbReference type="AlphaFoldDB" id="A0A0C3PJA7"/>
<feature type="compositionally biased region" description="Polar residues" evidence="2">
    <location>
        <begin position="235"/>
        <end position="245"/>
    </location>
</feature>
<evidence type="ECO:0000259" key="3">
    <source>
        <dbReference type="PROSITE" id="PS51719"/>
    </source>
</evidence>
<keyword evidence="1" id="KW-0547">Nucleotide-binding</keyword>
<protein>
    <recommendedName>
        <fullName evidence="3">Septin-type G domain-containing protein</fullName>
    </recommendedName>
</protein>
<dbReference type="InterPro" id="IPR027417">
    <property type="entry name" value="P-loop_NTPase"/>
</dbReference>
<dbReference type="Proteomes" id="UP000053257">
    <property type="component" value="Unassembled WGS sequence"/>
</dbReference>
<reference evidence="4 5" key="1">
    <citation type="journal article" date="2014" name="PLoS Genet.">
        <title>Analysis of the Phlebiopsis gigantea genome, transcriptome and secretome provides insight into its pioneer colonization strategies of wood.</title>
        <authorList>
            <person name="Hori C."/>
            <person name="Ishida T."/>
            <person name="Igarashi K."/>
            <person name="Samejima M."/>
            <person name="Suzuki H."/>
            <person name="Master E."/>
            <person name="Ferreira P."/>
            <person name="Ruiz-Duenas F.J."/>
            <person name="Held B."/>
            <person name="Canessa P."/>
            <person name="Larrondo L.F."/>
            <person name="Schmoll M."/>
            <person name="Druzhinina I.S."/>
            <person name="Kubicek C.P."/>
            <person name="Gaskell J.A."/>
            <person name="Kersten P."/>
            <person name="St John F."/>
            <person name="Glasner J."/>
            <person name="Sabat G."/>
            <person name="Splinter BonDurant S."/>
            <person name="Syed K."/>
            <person name="Yadav J."/>
            <person name="Mgbeahuruike A.C."/>
            <person name="Kovalchuk A."/>
            <person name="Asiegbu F.O."/>
            <person name="Lackner G."/>
            <person name="Hoffmeister D."/>
            <person name="Rencoret J."/>
            <person name="Gutierrez A."/>
            <person name="Sun H."/>
            <person name="Lindquist E."/>
            <person name="Barry K."/>
            <person name="Riley R."/>
            <person name="Grigoriev I.V."/>
            <person name="Henrissat B."/>
            <person name="Kues U."/>
            <person name="Berka R.M."/>
            <person name="Martinez A.T."/>
            <person name="Covert S.F."/>
            <person name="Blanchette R.A."/>
            <person name="Cullen D."/>
        </authorList>
    </citation>
    <scope>NUCLEOTIDE SEQUENCE [LARGE SCALE GENOMIC DNA]</scope>
    <source>
        <strain evidence="4 5">11061_1 CR5-6</strain>
    </source>
</reference>
<feature type="compositionally biased region" description="Low complexity" evidence="2">
    <location>
        <begin position="246"/>
        <end position="259"/>
    </location>
</feature>
<dbReference type="Pfam" id="PF00735">
    <property type="entry name" value="Septin"/>
    <property type="match status" value="3"/>
</dbReference>
<keyword evidence="1" id="KW-0342">GTP-binding</keyword>
<evidence type="ECO:0000256" key="1">
    <source>
        <dbReference type="RuleBase" id="RU004560"/>
    </source>
</evidence>
<feature type="region of interest" description="Disordered" evidence="2">
    <location>
        <begin position="344"/>
        <end position="430"/>
    </location>
</feature>
<comment type="similarity">
    <text evidence="1">Belongs to the TRAFAC class TrmE-Era-EngA-EngB-Septin-like GTPase superfamily. Septin GTPase family.</text>
</comment>
<dbReference type="HOGENOM" id="CLU_031563_0_0_1"/>
<dbReference type="STRING" id="745531.A0A0C3PJA7"/>
<evidence type="ECO:0000313" key="4">
    <source>
        <dbReference type="EMBL" id="KIP06208.1"/>
    </source>
</evidence>
<dbReference type="Gene3D" id="3.40.50.300">
    <property type="entry name" value="P-loop containing nucleotide triphosphate hydrolases"/>
    <property type="match status" value="1"/>
</dbReference>
<name>A0A0C3PJA7_PHLG1</name>
<feature type="domain" description="Septin-type G" evidence="3">
    <location>
        <begin position="98"/>
        <end position="579"/>
    </location>
</feature>
<organism evidence="4 5">
    <name type="scientific">Phlebiopsis gigantea (strain 11061_1 CR5-6)</name>
    <name type="common">White-rot fungus</name>
    <name type="synonym">Peniophora gigantea</name>
    <dbReference type="NCBI Taxonomy" id="745531"/>
    <lineage>
        <taxon>Eukaryota</taxon>
        <taxon>Fungi</taxon>
        <taxon>Dikarya</taxon>
        <taxon>Basidiomycota</taxon>
        <taxon>Agaricomycotina</taxon>
        <taxon>Agaricomycetes</taxon>
        <taxon>Polyporales</taxon>
        <taxon>Phanerochaetaceae</taxon>
        <taxon>Phlebiopsis</taxon>
    </lineage>
</organism>
<evidence type="ECO:0000313" key="5">
    <source>
        <dbReference type="Proteomes" id="UP000053257"/>
    </source>
</evidence>
<proteinExistence type="inferred from homology"/>
<accession>A0A0C3PJA7</accession>
<evidence type="ECO:0000256" key="2">
    <source>
        <dbReference type="SAM" id="MobiDB-lite"/>
    </source>
</evidence>
<feature type="compositionally biased region" description="Polar residues" evidence="2">
    <location>
        <begin position="22"/>
        <end position="33"/>
    </location>
</feature>
<feature type="region of interest" description="Disordered" evidence="2">
    <location>
        <begin position="464"/>
        <end position="504"/>
    </location>
</feature>
<feature type="compositionally biased region" description="Basic residues" evidence="2">
    <location>
        <begin position="84"/>
        <end position="94"/>
    </location>
</feature>
<feature type="region of interest" description="Disordered" evidence="2">
    <location>
        <begin position="60"/>
        <end position="97"/>
    </location>
</feature>
<dbReference type="PANTHER" id="PTHR18884">
    <property type="entry name" value="SEPTIN"/>
    <property type="match status" value="1"/>
</dbReference>
<feature type="compositionally biased region" description="Basic residues" evidence="2">
    <location>
        <begin position="1"/>
        <end position="10"/>
    </location>
</feature>
<feature type="compositionally biased region" description="Basic and acidic residues" evidence="2">
    <location>
        <begin position="345"/>
        <end position="377"/>
    </location>
</feature>
<gene>
    <name evidence="4" type="ORF">PHLGIDRAFT_24698</name>
</gene>
<feature type="region of interest" description="Disordered" evidence="2">
    <location>
        <begin position="1"/>
        <end position="37"/>
    </location>
</feature>
<feature type="region of interest" description="Disordered" evidence="2">
    <location>
        <begin position="235"/>
        <end position="280"/>
    </location>
</feature>
<feature type="compositionally biased region" description="Polar residues" evidence="2">
    <location>
        <begin position="265"/>
        <end position="274"/>
    </location>
</feature>
<dbReference type="OrthoDB" id="10261408at2759"/>
<keyword evidence="5" id="KW-1185">Reference proteome</keyword>